<sequence>MDDNSAYEHRFSEEPSANFQLNGVVDGDASSIQQSRRPRLSSLQIPARSMEIATSSPFARVMDVHSSANPSSNRAGLPPRPNSARFTAVSVRSLLPQKSFWMKDVTPDNERTVLIMSETPPSSGPAPQPSTLRSFSLNKMFFSPKLSKGGHSLPVTPMVEGHTSSAMDKPAESQNLSKRETKQFITRSFSVPADIKSRTLKRTASSSLIRVVPSTPKSDAVGRGSRENASTEESAEISSTNEDASEDIPEEDAVCRICMVELGEGGETLKMECSCKGELALSHQDCALKWFSIKGNKICDVCHQEVRNLPVTLLKITNPGIAIRRAPTGQQQREVPRYRQVQLILKDYYSLVDDVLGYDLAFQFKGDLWSKFWPDVPVLVMVSVLAYFCFLEQLLVSDMGPRALAVSLPFSSVLGLVSSLIASTMVIRNYIWAYACFQFASVILFAHIFYAMLNINAILSIVLSSFTGFGIAISTNALTVEYARWRIGRQTMPPNPSTNQWTREQQRFQNRLQEA</sequence>
<keyword evidence="2" id="KW-1185">Reference proteome</keyword>
<proteinExistence type="predicted"/>
<evidence type="ECO:0000313" key="2">
    <source>
        <dbReference type="Proteomes" id="UP001057402"/>
    </source>
</evidence>
<evidence type="ECO:0000313" key="1">
    <source>
        <dbReference type="EMBL" id="KAI4341898.1"/>
    </source>
</evidence>
<organism evidence="1 2">
    <name type="scientific">Melastoma candidum</name>
    <dbReference type="NCBI Taxonomy" id="119954"/>
    <lineage>
        <taxon>Eukaryota</taxon>
        <taxon>Viridiplantae</taxon>
        <taxon>Streptophyta</taxon>
        <taxon>Embryophyta</taxon>
        <taxon>Tracheophyta</taxon>
        <taxon>Spermatophyta</taxon>
        <taxon>Magnoliopsida</taxon>
        <taxon>eudicotyledons</taxon>
        <taxon>Gunneridae</taxon>
        <taxon>Pentapetalae</taxon>
        <taxon>rosids</taxon>
        <taxon>malvids</taxon>
        <taxon>Myrtales</taxon>
        <taxon>Melastomataceae</taxon>
        <taxon>Melastomatoideae</taxon>
        <taxon>Melastomateae</taxon>
        <taxon>Melastoma</taxon>
    </lineage>
</organism>
<reference evidence="2" key="1">
    <citation type="journal article" date="2023" name="Front. Plant Sci.">
        <title>Chromosomal-level genome assembly of Melastoma candidum provides insights into trichome evolution.</title>
        <authorList>
            <person name="Zhong Y."/>
            <person name="Wu W."/>
            <person name="Sun C."/>
            <person name="Zou P."/>
            <person name="Liu Y."/>
            <person name="Dai S."/>
            <person name="Zhou R."/>
        </authorList>
    </citation>
    <scope>NUCLEOTIDE SEQUENCE [LARGE SCALE GENOMIC DNA]</scope>
</reference>
<dbReference type="EMBL" id="CM042886">
    <property type="protein sequence ID" value="KAI4341898.1"/>
    <property type="molecule type" value="Genomic_DNA"/>
</dbReference>
<dbReference type="Proteomes" id="UP001057402">
    <property type="component" value="Chromosome 7"/>
</dbReference>
<protein>
    <submittedName>
        <fullName evidence="1">Uncharacterized protein</fullName>
    </submittedName>
</protein>
<name>A0ACB9P0D0_9MYRT</name>
<gene>
    <name evidence="1" type="ORF">MLD38_026569</name>
</gene>
<accession>A0ACB9P0D0</accession>
<comment type="caution">
    <text evidence="1">The sequence shown here is derived from an EMBL/GenBank/DDBJ whole genome shotgun (WGS) entry which is preliminary data.</text>
</comment>